<proteinExistence type="predicted"/>
<sequence length="49" mass="5571">MLCAHIKVNPDMKCDLHRQVASRKNSHAVHTMRAGYLTDRLQIDGDPVQ</sequence>
<accession>A0A0A9FH08</accession>
<dbReference type="AlphaFoldDB" id="A0A0A9FH08"/>
<evidence type="ECO:0000313" key="1">
    <source>
        <dbReference type="EMBL" id="JAE10514.1"/>
    </source>
</evidence>
<organism evidence="1">
    <name type="scientific">Arundo donax</name>
    <name type="common">Giant reed</name>
    <name type="synonym">Donax arundinaceus</name>
    <dbReference type="NCBI Taxonomy" id="35708"/>
    <lineage>
        <taxon>Eukaryota</taxon>
        <taxon>Viridiplantae</taxon>
        <taxon>Streptophyta</taxon>
        <taxon>Embryophyta</taxon>
        <taxon>Tracheophyta</taxon>
        <taxon>Spermatophyta</taxon>
        <taxon>Magnoliopsida</taxon>
        <taxon>Liliopsida</taxon>
        <taxon>Poales</taxon>
        <taxon>Poaceae</taxon>
        <taxon>PACMAD clade</taxon>
        <taxon>Arundinoideae</taxon>
        <taxon>Arundineae</taxon>
        <taxon>Arundo</taxon>
    </lineage>
</organism>
<protein>
    <submittedName>
        <fullName evidence="1">Uncharacterized protein</fullName>
    </submittedName>
</protein>
<dbReference type="EMBL" id="GBRH01187382">
    <property type="protein sequence ID" value="JAE10514.1"/>
    <property type="molecule type" value="Transcribed_RNA"/>
</dbReference>
<reference evidence="1" key="1">
    <citation type="submission" date="2014-09" db="EMBL/GenBank/DDBJ databases">
        <authorList>
            <person name="Magalhaes I.L.F."/>
            <person name="Oliveira U."/>
            <person name="Santos F.R."/>
            <person name="Vidigal T.H.D.A."/>
            <person name="Brescovit A.D."/>
            <person name="Santos A.J."/>
        </authorList>
    </citation>
    <scope>NUCLEOTIDE SEQUENCE</scope>
    <source>
        <tissue evidence="1">Shoot tissue taken approximately 20 cm above the soil surface</tissue>
    </source>
</reference>
<reference evidence="1" key="2">
    <citation type="journal article" date="2015" name="Data Brief">
        <title>Shoot transcriptome of the giant reed, Arundo donax.</title>
        <authorList>
            <person name="Barrero R.A."/>
            <person name="Guerrero F.D."/>
            <person name="Moolhuijzen P."/>
            <person name="Goolsby J.A."/>
            <person name="Tidwell J."/>
            <person name="Bellgard S.E."/>
            <person name="Bellgard M.I."/>
        </authorList>
    </citation>
    <scope>NUCLEOTIDE SEQUENCE</scope>
    <source>
        <tissue evidence="1">Shoot tissue taken approximately 20 cm above the soil surface</tissue>
    </source>
</reference>
<name>A0A0A9FH08_ARUDO</name>